<dbReference type="AlphaFoldDB" id="Q8BMZ2"/>
<accession>Q8BMZ2</accession>
<sequence>MYLLMVGTIFNVYRQKYYRVFKYVNICSTAFKLKTDMIFFICQDTLVNFCYILFSSFLLVLFL</sequence>
<keyword evidence="1" id="KW-0812">Transmembrane</keyword>
<dbReference type="MGI" id="MGI:1861746">
    <property type="gene designation" value="Lmbr1"/>
</dbReference>
<reference evidence="2" key="8">
    <citation type="journal article" date="2005" name="Science">
        <title>Antisense Transcription in the Mammalian Transcriptome.</title>
        <authorList>
            <consortium name="RIKEN Genome Exploration Research Group and Genome Science Group (Genome Network Project Core Group) and the FANTOM Consortium"/>
        </authorList>
    </citation>
    <scope>NUCLEOTIDE SEQUENCE</scope>
    <source>
        <strain evidence="2">C57BL/6J</strain>
        <tissue evidence="2">Whole body</tissue>
    </source>
</reference>
<proteinExistence type="evidence at transcript level"/>
<evidence type="ECO:0000256" key="1">
    <source>
        <dbReference type="SAM" id="Phobius"/>
    </source>
</evidence>
<reference evidence="2" key="7">
    <citation type="journal article" date="2005" name="Science">
        <title>The Transcriptional Landscape of the Mammalian Genome.</title>
        <authorList>
            <consortium name="The FANTOM Consortium"/>
            <consortium name="Riken Genome Exploration Research Group and Genome Science Group (Genome Network Project Core Group)"/>
        </authorList>
    </citation>
    <scope>NUCLEOTIDE SEQUENCE</scope>
    <source>
        <strain evidence="2">C57BL/6J</strain>
        <tissue evidence="2">Whole body</tissue>
    </source>
</reference>
<reference evidence="2" key="6">
    <citation type="journal article" date="2002" name="Nature">
        <title>Analysis of the mouse transcriptome based on functional annotation of 60,770 full-length cDNAs.</title>
        <authorList>
            <consortium name="The FANTOM Consortium and the RIKEN Genome Exploration Research Group Phase I and II Team"/>
        </authorList>
    </citation>
    <scope>NUCLEOTIDE SEQUENCE</scope>
    <source>
        <strain evidence="2">C57BL/6J</strain>
        <tissue evidence="2">Whole body</tissue>
    </source>
</reference>
<protein>
    <submittedName>
        <fullName evidence="2">Uncharacterized protein</fullName>
    </submittedName>
</protein>
<evidence type="ECO:0000313" key="2">
    <source>
        <dbReference type="EMBL" id="BAC25070.1"/>
    </source>
</evidence>
<name>Q8BMZ2_MOUSE</name>
<keyword evidence="1" id="KW-0472">Membrane</keyword>
<reference evidence="2" key="1">
    <citation type="journal article" date="1999" name="Methods Enzymol.">
        <title>High-efficiency full-length cDNA cloning.</title>
        <authorList>
            <person name="Carninci P."/>
            <person name="Hayashizaki Y."/>
        </authorList>
    </citation>
    <scope>NUCLEOTIDE SEQUENCE</scope>
    <source>
        <strain evidence="2">C57BL/6J</strain>
        <tissue evidence="2">Whole body</tissue>
    </source>
</reference>
<organism evidence="2">
    <name type="scientific">Mus musculus</name>
    <name type="common">Mouse</name>
    <dbReference type="NCBI Taxonomy" id="10090"/>
    <lineage>
        <taxon>Eukaryota</taxon>
        <taxon>Metazoa</taxon>
        <taxon>Chordata</taxon>
        <taxon>Craniata</taxon>
        <taxon>Vertebrata</taxon>
        <taxon>Euteleostomi</taxon>
        <taxon>Mammalia</taxon>
        <taxon>Eutheria</taxon>
        <taxon>Euarchontoglires</taxon>
        <taxon>Glires</taxon>
        <taxon>Rodentia</taxon>
        <taxon>Myomorpha</taxon>
        <taxon>Muroidea</taxon>
        <taxon>Muridae</taxon>
        <taxon>Murinae</taxon>
        <taxon>Mus</taxon>
        <taxon>Mus</taxon>
    </lineage>
</organism>
<reference evidence="2" key="4">
    <citation type="submission" date="2000-07" db="EMBL/GenBank/DDBJ databases">
        <authorList>
            <person name="Adachi J."/>
            <person name="Aizawa K."/>
            <person name="Akahira S."/>
            <person name="Akimura T."/>
            <person name="Arai A."/>
            <person name="Aono H."/>
            <person name="Arakawa T."/>
            <person name="Bono H."/>
            <person name="Carninci P."/>
            <person name="Fukuda S."/>
            <person name="Fukunishi Y."/>
            <person name="Furuno M."/>
            <person name="Hanagaki T."/>
            <person name="Hara A."/>
            <person name="Hayatsu N."/>
            <person name="Hiramoto K."/>
            <person name="Hiraoka T."/>
            <person name="Hori F."/>
            <person name="Imotani K."/>
            <person name="Ishii Y."/>
            <person name="Itoh M."/>
            <person name="Izawa M."/>
            <person name="Kasukawa T."/>
            <person name="Kato H."/>
            <person name="Kawai J."/>
            <person name="Kojima Y."/>
            <person name="Konno H."/>
            <person name="Kouda M."/>
            <person name="Koya S."/>
            <person name="Kurihara C."/>
            <person name="Matsuyama T."/>
            <person name="Miyazaki A."/>
            <person name="Nishi K."/>
            <person name="Nomura K."/>
            <person name="Numazaki R."/>
            <person name="Ohno M."/>
            <person name="Okazaki Y."/>
            <person name="Okido T."/>
            <person name="Owa C."/>
            <person name="Saito H."/>
            <person name="Saito R."/>
            <person name="Sakai C."/>
            <person name="Sakai K."/>
            <person name="Sano H."/>
            <person name="Sasaki D."/>
            <person name="Shibata K."/>
            <person name="Shibata Y."/>
            <person name="Shinagawa A."/>
            <person name="Shiraki T."/>
            <person name="Sogabe Y."/>
            <person name="Suzuki H."/>
            <person name="Tagami M."/>
            <person name="Tagawa A."/>
            <person name="Takahashi F."/>
            <person name="Tanaka T."/>
            <person name="Tejima Y."/>
            <person name="Toya T."/>
            <person name="Yamamura T."/>
            <person name="Yasunishi A."/>
            <person name="Yoshida K."/>
            <person name="Yoshino M."/>
            <person name="Muramatsu M."/>
            <person name="Hayashizaki Y."/>
        </authorList>
    </citation>
    <scope>NUCLEOTIDE SEQUENCE</scope>
    <source>
        <strain evidence="2">C57BL/6J</strain>
        <tissue evidence="2">Whole body</tissue>
    </source>
</reference>
<reference evidence="2" key="2">
    <citation type="journal article" date="2000" name="Genome Res.">
        <title>Normalization and subtraction of cap-trapper-selected cDNAs to prepare full-length cDNA libraries for rapid discovery of new genes.</title>
        <authorList>
            <person name="Carninci P."/>
            <person name="Shibata Y."/>
            <person name="Hayatsu N."/>
            <person name="Sugahara Y."/>
            <person name="Shibata K."/>
            <person name="Itoh M."/>
            <person name="Konno H."/>
            <person name="Okazaki Y."/>
            <person name="Muramatsu M."/>
            <person name="Hayashizaki Y."/>
        </authorList>
    </citation>
    <scope>NUCLEOTIDE SEQUENCE</scope>
    <source>
        <strain evidence="2">C57BL/6J</strain>
        <tissue evidence="2">Whole body</tissue>
    </source>
</reference>
<dbReference type="AGR" id="MGI:1861746"/>
<dbReference type="EMBL" id="AK004199">
    <property type="protein sequence ID" value="BAC25070.1"/>
    <property type="molecule type" value="mRNA"/>
</dbReference>
<gene>
    <name evidence="3" type="primary">Lmbr1</name>
</gene>
<reference evidence="2" key="3">
    <citation type="journal article" date="2000" name="Genome Res.">
        <title>RIKEN integrated sequence analysis (RISA) system--384-format sequencing pipeline with 384 multicapillary sequencer.</title>
        <authorList>
            <person name="Shibata K."/>
            <person name="Itoh M."/>
            <person name="Aizawa K."/>
            <person name="Nagaoka S."/>
            <person name="Sasaki N."/>
            <person name="Carninci P."/>
            <person name="Konno H."/>
            <person name="Akiyama J."/>
            <person name="Nishi K."/>
            <person name="Kitsunai T."/>
            <person name="Tashiro H."/>
            <person name="Itoh M."/>
            <person name="Sumi N."/>
            <person name="Ishii Y."/>
            <person name="Nakamura S."/>
            <person name="Hazama M."/>
            <person name="Nishine T."/>
            <person name="Harada A."/>
            <person name="Yamamoto R."/>
            <person name="Matsumoto H."/>
            <person name="Sakaguchi S."/>
            <person name="Ikegami T."/>
            <person name="Kashiwagi K."/>
            <person name="Fujiwake S."/>
            <person name="Inoue K."/>
            <person name="Togawa Y."/>
            <person name="Izawa M."/>
            <person name="Ohara E."/>
            <person name="Watahiki M."/>
            <person name="Yoneda Y."/>
            <person name="Ishikawa T."/>
            <person name="Ozawa K."/>
            <person name="Tanaka T."/>
            <person name="Matsuura S."/>
            <person name="Kawai J."/>
            <person name="Okazaki Y."/>
            <person name="Muramatsu M."/>
            <person name="Inoue Y."/>
            <person name="Kira A."/>
            <person name="Hayashizaki Y."/>
        </authorList>
    </citation>
    <scope>NUCLEOTIDE SEQUENCE</scope>
    <source>
        <strain evidence="2">C57BL/6J</strain>
        <tissue evidence="2">Whole body</tissue>
    </source>
</reference>
<keyword evidence="1" id="KW-1133">Transmembrane helix</keyword>
<feature type="transmembrane region" description="Helical" evidence="1">
    <location>
        <begin position="38"/>
        <end position="62"/>
    </location>
</feature>
<reference evidence="2" key="5">
    <citation type="journal article" date="2001" name="Nature">
        <title>Functional annotation of a full-length mouse cDNA collection.</title>
        <authorList>
            <consortium name="The RIKEN Genome Exploration Research Group Phase II Team and the FANTOM Consortium"/>
        </authorList>
    </citation>
    <scope>NUCLEOTIDE SEQUENCE</scope>
    <source>
        <strain evidence="2">C57BL/6J</strain>
        <tissue evidence="2">Whole body</tissue>
    </source>
</reference>
<evidence type="ECO:0000313" key="3">
    <source>
        <dbReference type="MGI" id="MGI:1861746"/>
    </source>
</evidence>